<reference evidence="12 14" key="1">
    <citation type="journal article" date="2011" name="Nature">
        <title>The Medicago genome provides insight into the evolution of rhizobial symbioses.</title>
        <authorList>
            <person name="Young N.D."/>
            <person name="Debelle F."/>
            <person name="Oldroyd G.E."/>
            <person name="Geurts R."/>
            <person name="Cannon S.B."/>
            <person name="Udvardi M.K."/>
            <person name="Benedito V.A."/>
            <person name="Mayer K.F."/>
            <person name="Gouzy J."/>
            <person name="Schoof H."/>
            <person name="Van de Peer Y."/>
            <person name="Proost S."/>
            <person name="Cook D.R."/>
            <person name="Meyers B.C."/>
            <person name="Spannagl M."/>
            <person name="Cheung F."/>
            <person name="De Mita S."/>
            <person name="Krishnakumar V."/>
            <person name="Gundlach H."/>
            <person name="Zhou S."/>
            <person name="Mudge J."/>
            <person name="Bharti A.K."/>
            <person name="Murray J.D."/>
            <person name="Naoumkina M.A."/>
            <person name="Rosen B."/>
            <person name="Silverstein K.A."/>
            <person name="Tang H."/>
            <person name="Rombauts S."/>
            <person name="Zhao P.X."/>
            <person name="Zhou P."/>
            <person name="Barbe V."/>
            <person name="Bardou P."/>
            <person name="Bechner M."/>
            <person name="Bellec A."/>
            <person name="Berger A."/>
            <person name="Berges H."/>
            <person name="Bidwell S."/>
            <person name="Bisseling T."/>
            <person name="Choisne N."/>
            <person name="Couloux A."/>
            <person name="Denny R."/>
            <person name="Deshpande S."/>
            <person name="Dai X."/>
            <person name="Doyle J.J."/>
            <person name="Dudez A.M."/>
            <person name="Farmer A.D."/>
            <person name="Fouteau S."/>
            <person name="Franken C."/>
            <person name="Gibelin C."/>
            <person name="Gish J."/>
            <person name="Goldstein S."/>
            <person name="Gonzalez A.J."/>
            <person name="Green P.J."/>
            <person name="Hallab A."/>
            <person name="Hartog M."/>
            <person name="Hua A."/>
            <person name="Humphray S.J."/>
            <person name="Jeong D.H."/>
            <person name="Jing Y."/>
            <person name="Jocker A."/>
            <person name="Kenton S.M."/>
            <person name="Kim D.J."/>
            <person name="Klee K."/>
            <person name="Lai H."/>
            <person name="Lang C."/>
            <person name="Lin S."/>
            <person name="Macmil S.L."/>
            <person name="Magdelenat G."/>
            <person name="Matthews L."/>
            <person name="McCorrison J."/>
            <person name="Monaghan E.L."/>
            <person name="Mun J.H."/>
            <person name="Najar F.Z."/>
            <person name="Nicholson C."/>
            <person name="Noirot C."/>
            <person name="O'Bleness M."/>
            <person name="Paule C.R."/>
            <person name="Poulain J."/>
            <person name="Prion F."/>
            <person name="Qin B."/>
            <person name="Qu C."/>
            <person name="Retzel E.F."/>
            <person name="Riddle C."/>
            <person name="Sallet E."/>
            <person name="Samain S."/>
            <person name="Samson N."/>
            <person name="Sanders I."/>
            <person name="Saurat O."/>
            <person name="Scarpelli C."/>
            <person name="Schiex T."/>
            <person name="Segurens B."/>
            <person name="Severin A.J."/>
            <person name="Sherrier D.J."/>
            <person name="Shi R."/>
            <person name="Sims S."/>
            <person name="Singer S.R."/>
            <person name="Sinharoy S."/>
            <person name="Sterck L."/>
            <person name="Viollet A."/>
            <person name="Wang B.B."/>
            <person name="Wang K."/>
            <person name="Wang M."/>
            <person name="Wang X."/>
            <person name="Warfsmann J."/>
            <person name="Weissenbach J."/>
            <person name="White D.D."/>
            <person name="White J.D."/>
            <person name="Wiley G.B."/>
            <person name="Wincker P."/>
            <person name="Xing Y."/>
            <person name="Yang L."/>
            <person name="Yao Z."/>
            <person name="Ying F."/>
            <person name="Zhai J."/>
            <person name="Zhou L."/>
            <person name="Zuber A."/>
            <person name="Denarie J."/>
            <person name="Dixon R.A."/>
            <person name="May G.D."/>
            <person name="Schwartz D.C."/>
            <person name="Rogers J."/>
            <person name="Quetier F."/>
            <person name="Town C.D."/>
            <person name="Roe B.A."/>
        </authorList>
    </citation>
    <scope>NUCLEOTIDE SEQUENCE [LARGE SCALE GENOMIC DNA]</scope>
    <source>
        <strain evidence="12">A17</strain>
        <strain evidence="13 14">cv. Jemalong A17</strain>
    </source>
</reference>
<dbReference type="Pfam" id="PF00069">
    <property type="entry name" value="Pkinase"/>
    <property type="match status" value="1"/>
</dbReference>
<evidence type="ECO:0000256" key="6">
    <source>
        <dbReference type="ARBA" id="ARBA00022737"/>
    </source>
</evidence>
<dbReference type="STRING" id="3880.G7L0E8"/>
<dbReference type="PROSITE" id="PS00107">
    <property type="entry name" value="PROTEIN_KINASE_ATP"/>
    <property type="match status" value="1"/>
</dbReference>
<keyword evidence="12" id="KW-0418">Kinase</keyword>
<evidence type="ECO:0000313" key="14">
    <source>
        <dbReference type="Proteomes" id="UP000002051"/>
    </source>
</evidence>
<keyword evidence="2" id="KW-0808">Transferase</keyword>
<evidence type="ECO:0000256" key="9">
    <source>
        <dbReference type="ARBA" id="ARBA00023180"/>
    </source>
</evidence>
<evidence type="ECO:0000256" key="5">
    <source>
        <dbReference type="ARBA" id="ARBA00022729"/>
    </source>
</evidence>
<evidence type="ECO:0000259" key="11">
    <source>
        <dbReference type="PROSITE" id="PS50011"/>
    </source>
</evidence>
<evidence type="ECO:0000256" key="10">
    <source>
        <dbReference type="PROSITE-ProRule" id="PRU10141"/>
    </source>
</evidence>
<dbReference type="GO" id="GO:0016020">
    <property type="term" value="C:membrane"/>
    <property type="evidence" value="ECO:0007669"/>
    <property type="project" value="UniProtKB-SubCell"/>
</dbReference>
<gene>
    <name evidence="12" type="ordered locus">MTR_7g085860</name>
</gene>
<dbReference type="Proteomes" id="UP000002051">
    <property type="component" value="Unassembled WGS sequence"/>
</dbReference>
<keyword evidence="8" id="KW-0472">Membrane</keyword>
<protein>
    <submittedName>
        <fullName evidence="12">Receptor-like kinase</fullName>
    </submittedName>
</protein>
<sequence length="469" mass="52270">MEWHQISVSALSNLTHIDLHNNSLTSPLPCLSNSVMLETLYLGHNNFTSMLDFCFVWTNSLRTFNLSNNLNLVPWVIPLGLIDSSLLHTLDLEATNIIDSLESGMFDWYPSLHTVFLSNNITRPLPLSLGQIISQQLGGGQNETASSHGGPSKARLTPVWIVCIGGSSKKTMKSTDYNAEDFIQSYNMSVPIKHYRYAEVKRMTNSFRDKLGQGGYGVVYKASLPDGRQVAVKVIKESKGNGEEFINEVNKRALIYEFMPKGSLDKFIHISGSPDAICDLDWNTMYQIATGIAPDVFQGFYFCPKISDFGLAQICQRKDSIVSILGTRGTIGYIAPEVFSRTFGGVSHKSDVYSYGMLILEMIGGRKNYDTGGSCTSEMYFSDWIYKDLELSNNLNCSANSEEENDMARKITMISLWCIQTNPSDRPSMSKVIEMLQGPLGSVPYPPKPFLYSPERPSLQISYVSSNNL</sequence>
<dbReference type="SUPFAM" id="SSF56112">
    <property type="entry name" value="Protein kinase-like (PK-like)"/>
    <property type="match status" value="1"/>
</dbReference>
<evidence type="ECO:0000256" key="1">
    <source>
        <dbReference type="ARBA" id="ARBA00004479"/>
    </source>
</evidence>
<evidence type="ECO:0000256" key="2">
    <source>
        <dbReference type="ARBA" id="ARBA00022527"/>
    </source>
</evidence>
<dbReference type="eggNOG" id="KOG1187">
    <property type="taxonomic scope" value="Eukaryota"/>
</dbReference>
<keyword evidence="14" id="KW-1185">Reference proteome</keyword>
<keyword evidence="5" id="KW-0732">Signal</keyword>
<dbReference type="EnsemblPlants" id="AES80856">
    <property type="protein sequence ID" value="AES80856"/>
    <property type="gene ID" value="MTR_7g085860"/>
</dbReference>
<proteinExistence type="predicted"/>
<dbReference type="Gene3D" id="3.80.10.10">
    <property type="entry name" value="Ribonuclease Inhibitor"/>
    <property type="match status" value="1"/>
</dbReference>
<dbReference type="SUPFAM" id="SSF52047">
    <property type="entry name" value="RNI-like"/>
    <property type="match status" value="1"/>
</dbReference>
<keyword evidence="6" id="KW-0677">Repeat</keyword>
<keyword evidence="4" id="KW-0812">Transmembrane</keyword>
<reference evidence="12 14" key="2">
    <citation type="journal article" date="2014" name="BMC Genomics">
        <title>An improved genome release (version Mt4.0) for the model legume Medicago truncatula.</title>
        <authorList>
            <person name="Tang H."/>
            <person name="Krishnakumar V."/>
            <person name="Bidwell S."/>
            <person name="Rosen B."/>
            <person name="Chan A."/>
            <person name="Zhou S."/>
            <person name="Gentzbittel L."/>
            <person name="Childs K.L."/>
            <person name="Yandell M."/>
            <person name="Gundlach H."/>
            <person name="Mayer K.F."/>
            <person name="Schwartz D.C."/>
            <person name="Town C.D."/>
        </authorList>
    </citation>
    <scope>GENOME REANNOTATION</scope>
    <source>
        <strain evidence="13 14">cv. Jemalong A17</strain>
    </source>
</reference>
<evidence type="ECO:0000256" key="3">
    <source>
        <dbReference type="ARBA" id="ARBA00022614"/>
    </source>
</evidence>
<feature type="binding site" evidence="10">
    <location>
        <position position="233"/>
    </location>
    <ligand>
        <name>ATP</name>
        <dbReference type="ChEBI" id="CHEBI:30616"/>
    </ligand>
</feature>
<keyword evidence="9" id="KW-0325">Glycoprotein</keyword>
<dbReference type="InterPro" id="IPR011009">
    <property type="entry name" value="Kinase-like_dom_sf"/>
</dbReference>
<dbReference type="InterPro" id="IPR032675">
    <property type="entry name" value="LRR_dom_sf"/>
</dbReference>
<keyword evidence="2" id="KW-0723">Serine/threonine-protein kinase</keyword>
<name>G7L0E8_MEDTR</name>
<dbReference type="PROSITE" id="PS51450">
    <property type="entry name" value="LRR"/>
    <property type="match status" value="1"/>
</dbReference>
<keyword evidence="10" id="KW-0547">Nucleotide-binding</keyword>
<keyword evidence="12" id="KW-0675">Receptor</keyword>
<dbReference type="PaxDb" id="3880-AES80856"/>
<dbReference type="EMBL" id="CM001223">
    <property type="protein sequence ID" value="AES80856.1"/>
    <property type="molecule type" value="Genomic_DNA"/>
</dbReference>
<reference evidence="13" key="3">
    <citation type="submission" date="2015-04" db="UniProtKB">
        <authorList>
            <consortium name="EnsemblPlants"/>
        </authorList>
    </citation>
    <scope>IDENTIFICATION</scope>
    <source>
        <strain evidence="13">cv. Jemalong A17</strain>
    </source>
</reference>
<dbReference type="GO" id="GO:0004674">
    <property type="term" value="F:protein serine/threonine kinase activity"/>
    <property type="evidence" value="ECO:0007669"/>
    <property type="project" value="UniProtKB-KW"/>
</dbReference>
<dbReference type="HOGENOM" id="CLU_583144_0_0_1"/>
<evidence type="ECO:0000313" key="13">
    <source>
        <dbReference type="EnsemblPlants" id="AES80856"/>
    </source>
</evidence>
<evidence type="ECO:0000313" key="12">
    <source>
        <dbReference type="EMBL" id="AES80856.1"/>
    </source>
</evidence>
<dbReference type="Gene3D" id="3.30.200.20">
    <property type="entry name" value="Phosphorylase Kinase, domain 1"/>
    <property type="match status" value="1"/>
</dbReference>
<dbReference type="Gene3D" id="1.10.510.10">
    <property type="entry name" value="Transferase(Phosphotransferase) domain 1"/>
    <property type="match status" value="1"/>
</dbReference>
<dbReference type="GO" id="GO:0005524">
    <property type="term" value="F:ATP binding"/>
    <property type="evidence" value="ECO:0007669"/>
    <property type="project" value="UniProtKB-UniRule"/>
</dbReference>
<dbReference type="PANTHER" id="PTHR27009">
    <property type="entry name" value="RUST RESISTANCE KINASE LR10-RELATED"/>
    <property type="match status" value="1"/>
</dbReference>
<dbReference type="InterPro" id="IPR045874">
    <property type="entry name" value="LRK10/LRL21-25-like"/>
</dbReference>
<accession>G7L0E8</accession>
<evidence type="ECO:0000256" key="7">
    <source>
        <dbReference type="ARBA" id="ARBA00022989"/>
    </source>
</evidence>
<dbReference type="InterPro" id="IPR000719">
    <property type="entry name" value="Prot_kinase_dom"/>
</dbReference>
<keyword evidence="3" id="KW-0433">Leucine-rich repeat</keyword>
<comment type="subcellular location">
    <subcellularLocation>
        <location evidence="1">Membrane</location>
        <topology evidence="1">Single-pass type I membrane protein</topology>
    </subcellularLocation>
</comment>
<organism evidence="12 14">
    <name type="scientific">Medicago truncatula</name>
    <name type="common">Barrel medic</name>
    <name type="synonym">Medicago tribuloides</name>
    <dbReference type="NCBI Taxonomy" id="3880"/>
    <lineage>
        <taxon>Eukaryota</taxon>
        <taxon>Viridiplantae</taxon>
        <taxon>Streptophyta</taxon>
        <taxon>Embryophyta</taxon>
        <taxon>Tracheophyta</taxon>
        <taxon>Spermatophyta</taxon>
        <taxon>Magnoliopsida</taxon>
        <taxon>eudicotyledons</taxon>
        <taxon>Gunneridae</taxon>
        <taxon>Pentapetalae</taxon>
        <taxon>rosids</taxon>
        <taxon>fabids</taxon>
        <taxon>Fabales</taxon>
        <taxon>Fabaceae</taxon>
        <taxon>Papilionoideae</taxon>
        <taxon>50 kb inversion clade</taxon>
        <taxon>NPAAA clade</taxon>
        <taxon>Hologalegina</taxon>
        <taxon>IRL clade</taxon>
        <taxon>Trifolieae</taxon>
        <taxon>Medicago</taxon>
    </lineage>
</organism>
<keyword evidence="10" id="KW-0067">ATP-binding</keyword>
<dbReference type="InterPro" id="IPR001611">
    <property type="entry name" value="Leu-rich_rpt"/>
</dbReference>
<dbReference type="AlphaFoldDB" id="G7L0E8"/>
<dbReference type="InterPro" id="IPR017441">
    <property type="entry name" value="Protein_kinase_ATP_BS"/>
</dbReference>
<evidence type="ECO:0000256" key="8">
    <source>
        <dbReference type="ARBA" id="ARBA00023136"/>
    </source>
</evidence>
<feature type="domain" description="Protein kinase" evidence="11">
    <location>
        <begin position="205"/>
        <end position="451"/>
    </location>
</feature>
<evidence type="ECO:0000256" key="4">
    <source>
        <dbReference type="ARBA" id="ARBA00022692"/>
    </source>
</evidence>
<dbReference type="PROSITE" id="PS50011">
    <property type="entry name" value="PROTEIN_KINASE_DOM"/>
    <property type="match status" value="1"/>
</dbReference>
<keyword evidence="7" id="KW-1133">Transmembrane helix</keyword>